<feature type="compositionally biased region" description="Polar residues" evidence="1">
    <location>
        <begin position="477"/>
        <end position="486"/>
    </location>
</feature>
<dbReference type="AlphaFoldDB" id="A0A0D9W462"/>
<dbReference type="Proteomes" id="UP000032180">
    <property type="component" value="Chromosome 4"/>
</dbReference>
<dbReference type="PANTHER" id="PTHR31071">
    <property type="entry name" value="GB|AAF24581.1"/>
    <property type="match status" value="1"/>
</dbReference>
<feature type="compositionally biased region" description="Low complexity" evidence="1">
    <location>
        <begin position="21"/>
        <end position="35"/>
    </location>
</feature>
<organism evidence="2 3">
    <name type="scientific">Leersia perrieri</name>
    <dbReference type="NCBI Taxonomy" id="77586"/>
    <lineage>
        <taxon>Eukaryota</taxon>
        <taxon>Viridiplantae</taxon>
        <taxon>Streptophyta</taxon>
        <taxon>Embryophyta</taxon>
        <taxon>Tracheophyta</taxon>
        <taxon>Spermatophyta</taxon>
        <taxon>Magnoliopsida</taxon>
        <taxon>Liliopsida</taxon>
        <taxon>Poales</taxon>
        <taxon>Poaceae</taxon>
        <taxon>BOP clade</taxon>
        <taxon>Oryzoideae</taxon>
        <taxon>Oryzeae</taxon>
        <taxon>Oryzinae</taxon>
        <taxon>Leersia</taxon>
    </lineage>
</organism>
<feature type="compositionally biased region" description="Basic and acidic residues" evidence="1">
    <location>
        <begin position="410"/>
        <end position="432"/>
    </location>
</feature>
<reference evidence="2 3" key="1">
    <citation type="submission" date="2012-08" db="EMBL/GenBank/DDBJ databases">
        <title>Oryza genome evolution.</title>
        <authorList>
            <person name="Wing R.A."/>
        </authorList>
    </citation>
    <scope>NUCLEOTIDE SEQUENCE</scope>
</reference>
<accession>A0A0D9W462</accession>
<dbReference type="PANTHER" id="PTHR31071:SF7">
    <property type="entry name" value="OS04G0382800 PROTEIN"/>
    <property type="match status" value="1"/>
</dbReference>
<evidence type="ECO:0000313" key="2">
    <source>
        <dbReference type="EnsemblPlants" id="LPERR04G07140.1"/>
    </source>
</evidence>
<dbReference type="HOGENOM" id="CLU_021239_2_0_1"/>
<feature type="region of interest" description="Disordered" evidence="1">
    <location>
        <begin position="1"/>
        <end position="42"/>
    </location>
</feature>
<sequence length="560" mass="62732">MPRRGGEEVVRRLDRIRKRGALTSSSGASSGAAAARKLRSRRPAAAVLLRRSGGAGVMSEASSRSRHCGRAAAEDGSRSARRLVGAFWQMDKERLFGDEAAAAARRSRAPTEVSKGSRRSRSKILEADGKGSWHGGHGHWFSSADVMSNGTAMEIVTCSPDDVSKCPQVKTINLQDLHNSLVASKELVRVLAHIWGPGELNPSTTSLISALHSELDLARSHVRKLIKEQKSEGNGIEGFKKQLVQEMESWKSKHKEKVANALQYIVSELDNEKKSRKRAERINKKLGMALANTEASLQAATKELERERKSKGRVEKICTELIRGIGEDKAEVEALKKETEKAQEELQKEREMLQLADEWREQRVQMKLLEARLQFEEKNAAINQLHNELQAYLDTKKDQEPANDQTLTRHTSENHREIDSNIHKNTAERSGEGEDDDDSSSEGSDMHSIELNVDGKSKSYTWSYTPTSKDRKRNSSRSHGSFSQRGMDSARSCGFDRKFQEMSEELEGDWAEGCSNGMLNFEHDEERYQAIKNLREQMLAGSGFIVSQSREHAEREFCGL</sequence>
<dbReference type="Gramene" id="LPERR04G07140.1">
    <property type="protein sequence ID" value="LPERR04G07140.1"/>
    <property type="gene ID" value="LPERR04G07140"/>
</dbReference>
<keyword evidence="3" id="KW-1185">Reference proteome</keyword>
<feature type="compositionally biased region" description="Basic and acidic residues" evidence="1">
    <location>
        <begin position="1"/>
        <end position="13"/>
    </location>
</feature>
<proteinExistence type="predicted"/>
<feature type="region of interest" description="Disordered" evidence="1">
    <location>
        <begin position="55"/>
        <end position="75"/>
    </location>
</feature>
<dbReference type="STRING" id="77586.A0A0D9W462"/>
<dbReference type="InterPro" id="IPR043424">
    <property type="entry name" value="BLT-like"/>
</dbReference>
<dbReference type="EnsemblPlants" id="LPERR04G07140.1">
    <property type="protein sequence ID" value="LPERR04G07140.1"/>
    <property type="gene ID" value="LPERR04G07140"/>
</dbReference>
<reference evidence="3" key="2">
    <citation type="submission" date="2013-12" db="EMBL/GenBank/DDBJ databases">
        <authorList>
            <person name="Yu Y."/>
            <person name="Lee S."/>
            <person name="de Baynast K."/>
            <person name="Wissotski M."/>
            <person name="Liu L."/>
            <person name="Talag J."/>
            <person name="Goicoechea J."/>
            <person name="Angelova A."/>
            <person name="Jetty R."/>
            <person name="Kudrna D."/>
            <person name="Golser W."/>
            <person name="Rivera L."/>
            <person name="Zhang J."/>
            <person name="Wing R."/>
        </authorList>
    </citation>
    <scope>NUCLEOTIDE SEQUENCE</scope>
</reference>
<evidence type="ECO:0000256" key="1">
    <source>
        <dbReference type="SAM" id="MobiDB-lite"/>
    </source>
</evidence>
<feature type="region of interest" description="Disordered" evidence="1">
    <location>
        <begin position="464"/>
        <end position="490"/>
    </location>
</feature>
<protein>
    <submittedName>
        <fullName evidence="2">Uncharacterized protein</fullName>
    </submittedName>
</protein>
<evidence type="ECO:0000313" key="3">
    <source>
        <dbReference type="Proteomes" id="UP000032180"/>
    </source>
</evidence>
<name>A0A0D9W462_9ORYZ</name>
<dbReference type="eggNOG" id="ENOG502QXJW">
    <property type="taxonomic scope" value="Eukaryota"/>
</dbReference>
<reference evidence="2" key="3">
    <citation type="submission" date="2015-04" db="UniProtKB">
        <authorList>
            <consortium name="EnsemblPlants"/>
        </authorList>
    </citation>
    <scope>IDENTIFICATION</scope>
</reference>
<feature type="region of interest" description="Disordered" evidence="1">
    <location>
        <begin position="394"/>
        <end position="452"/>
    </location>
</feature>